<dbReference type="PANTHER" id="PTHR13759">
    <property type="entry name" value="TWINFILIN"/>
    <property type="match status" value="1"/>
</dbReference>
<evidence type="ECO:0000256" key="7">
    <source>
        <dbReference type="ARBA" id="ARBA00038532"/>
    </source>
</evidence>
<comment type="subcellular location">
    <subcellularLocation>
        <location evidence="1">Cytoplasm</location>
        <location evidence="1">Cytoskeleton</location>
    </subcellularLocation>
</comment>
<feature type="domain" description="ADF-H" evidence="9">
    <location>
        <begin position="4"/>
        <end position="145"/>
    </location>
</feature>
<reference evidence="10 11" key="1">
    <citation type="submission" date="2024-03" db="EMBL/GenBank/DDBJ databases">
        <title>Aureococcus anophagefferens CCMP1851 and Kratosvirus quantuckense: Draft genome of a second virus-susceptible host strain in the model system.</title>
        <authorList>
            <person name="Chase E."/>
            <person name="Truchon A.R."/>
            <person name="Schepens W."/>
            <person name="Wilhelm S.W."/>
        </authorList>
    </citation>
    <scope>NUCLEOTIDE SEQUENCE [LARGE SCALE GENOMIC DNA]</scope>
    <source>
        <strain evidence="10 11">CCMP1851</strain>
    </source>
</reference>
<comment type="subunit">
    <text evidence="7">Interacts with G-actin; ADP-actin form.</text>
</comment>
<accession>A0ABR1FUX1</accession>
<evidence type="ECO:0000313" key="10">
    <source>
        <dbReference type="EMBL" id="KAK7239067.1"/>
    </source>
</evidence>
<evidence type="ECO:0000256" key="5">
    <source>
        <dbReference type="ARBA" id="ARBA00023203"/>
    </source>
</evidence>
<evidence type="ECO:0000313" key="11">
    <source>
        <dbReference type="Proteomes" id="UP001363151"/>
    </source>
</evidence>
<evidence type="ECO:0000256" key="1">
    <source>
        <dbReference type="ARBA" id="ARBA00004245"/>
    </source>
</evidence>
<name>A0ABR1FUX1_AURAN</name>
<evidence type="ECO:0000256" key="3">
    <source>
        <dbReference type="ARBA" id="ARBA00022490"/>
    </source>
</evidence>
<dbReference type="EMBL" id="JBBJCI010000226">
    <property type="protein sequence ID" value="KAK7239067.1"/>
    <property type="molecule type" value="Genomic_DNA"/>
</dbReference>
<keyword evidence="6" id="KW-0206">Cytoskeleton</keyword>
<keyword evidence="11" id="KW-1185">Reference proteome</keyword>
<dbReference type="InterPro" id="IPR028458">
    <property type="entry name" value="Twinfilin"/>
</dbReference>
<dbReference type="SUPFAM" id="SSF55753">
    <property type="entry name" value="Actin depolymerizing proteins"/>
    <property type="match status" value="2"/>
</dbReference>
<comment type="caution">
    <text evidence="10">The sequence shown here is derived from an EMBL/GenBank/DDBJ whole genome shotgun (WGS) entry which is preliminary data.</text>
</comment>
<keyword evidence="4" id="KW-0677">Repeat</keyword>
<organism evidence="10 11">
    <name type="scientific">Aureococcus anophagefferens</name>
    <name type="common">Harmful bloom alga</name>
    <dbReference type="NCBI Taxonomy" id="44056"/>
    <lineage>
        <taxon>Eukaryota</taxon>
        <taxon>Sar</taxon>
        <taxon>Stramenopiles</taxon>
        <taxon>Ochrophyta</taxon>
        <taxon>Pelagophyceae</taxon>
        <taxon>Pelagomonadales</taxon>
        <taxon>Pelagomonadaceae</taxon>
        <taxon>Aureococcus</taxon>
    </lineage>
</organism>
<sequence length="348" mass="36466">MARAYLAVDVELASAFLAAQEDKGLRWLKAKVKGEAVCLVSSGRMGASIGADFDALQADASLAIDEPAFVLFSRDAEALAAGAARSWQLVCWVPDSAAPRLKMIYSSSREDLKGSLGAGFFSSFKDYCANDGGDMAWSHVTGAEAGGAPAPLTDKELFLKEEQKLEKDTRSSVGMASVPFRLADDLEAALRAFVAGEADFVEAVVGDCETLKLAAPHQTLGGAGDLKDALSALDAPRFLLVAKPKPGGGAAKLFVYYCPESAPVKAKMTYSTAKATFADILAGPLGVDPEKTLEVRDAGDLQADVDAVVAPPADDRAIKHAANSKPKGPGRRSTTRGSAKLKKWTPEG</sequence>
<feature type="domain" description="ADF-H" evidence="9">
    <location>
        <begin position="177"/>
        <end position="311"/>
    </location>
</feature>
<keyword evidence="5" id="KW-0009">Actin-binding</keyword>
<evidence type="ECO:0000259" key="9">
    <source>
        <dbReference type="PROSITE" id="PS51263"/>
    </source>
</evidence>
<evidence type="ECO:0000256" key="6">
    <source>
        <dbReference type="ARBA" id="ARBA00023212"/>
    </source>
</evidence>
<dbReference type="Gene3D" id="3.40.20.10">
    <property type="entry name" value="Severin"/>
    <property type="match status" value="2"/>
</dbReference>
<dbReference type="PANTHER" id="PTHR13759:SF1">
    <property type="entry name" value="TWINFILIN"/>
    <property type="match status" value="1"/>
</dbReference>
<protein>
    <submittedName>
        <fullName evidence="10">Actin-depolymerizing factor</fullName>
    </submittedName>
</protein>
<evidence type="ECO:0000256" key="2">
    <source>
        <dbReference type="ARBA" id="ARBA00009557"/>
    </source>
</evidence>
<feature type="compositionally biased region" description="Basic residues" evidence="8">
    <location>
        <begin position="328"/>
        <end position="348"/>
    </location>
</feature>
<dbReference type="PROSITE" id="PS51263">
    <property type="entry name" value="ADF_H"/>
    <property type="match status" value="2"/>
</dbReference>
<gene>
    <name evidence="10" type="ORF">SO694_00027018</name>
</gene>
<dbReference type="InterPro" id="IPR029006">
    <property type="entry name" value="ADF-H/Gelsolin-like_dom_sf"/>
</dbReference>
<comment type="similarity">
    <text evidence="2">Belongs to the actin-binding proteins ADF family. Twinfilin subfamily.</text>
</comment>
<keyword evidence="3" id="KW-0963">Cytoplasm</keyword>
<proteinExistence type="inferred from homology"/>
<feature type="region of interest" description="Disordered" evidence="8">
    <location>
        <begin position="312"/>
        <end position="348"/>
    </location>
</feature>
<dbReference type="Pfam" id="PF00241">
    <property type="entry name" value="Cofilin_ADF"/>
    <property type="match status" value="2"/>
</dbReference>
<evidence type="ECO:0000256" key="8">
    <source>
        <dbReference type="SAM" id="MobiDB-lite"/>
    </source>
</evidence>
<dbReference type="Proteomes" id="UP001363151">
    <property type="component" value="Unassembled WGS sequence"/>
</dbReference>
<dbReference type="InterPro" id="IPR002108">
    <property type="entry name" value="ADF-H"/>
</dbReference>
<evidence type="ECO:0000256" key="4">
    <source>
        <dbReference type="ARBA" id="ARBA00022737"/>
    </source>
</evidence>